<dbReference type="EMBL" id="CM008048">
    <property type="protein sequence ID" value="PAN17082.2"/>
    <property type="molecule type" value="Genomic_DNA"/>
</dbReference>
<evidence type="ECO:0000256" key="1">
    <source>
        <dbReference type="SAM" id="Phobius"/>
    </source>
</evidence>
<sequence length="90" mass="9790">MHVNDRIESKPQTYGSLSASTRVIHQLVVRSCQPHISSIMQYAPPRHLIVGSASFSVSFDCLILWVLGLNGQSVLVYSSHVSHSQTGNGA</sequence>
<protein>
    <submittedName>
        <fullName evidence="2">Uncharacterized protein</fullName>
    </submittedName>
</protein>
<keyword evidence="1" id="KW-0472">Membrane</keyword>
<gene>
    <name evidence="2" type="ORF">PAHAL_3G104300</name>
</gene>
<dbReference type="Proteomes" id="UP000243499">
    <property type="component" value="Chromosome 3"/>
</dbReference>
<feature type="transmembrane region" description="Helical" evidence="1">
    <location>
        <begin position="48"/>
        <end position="68"/>
    </location>
</feature>
<evidence type="ECO:0000313" key="2">
    <source>
        <dbReference type="EMBL" id="PAN17082.2"/>
    </source>
</evidence>
<dbReference type="AlphaFoldDB" id="A0A2S3H7Q3"/>
<accession>A0A2S3H7Q3</accession>
<dbReference type="Gramene" id="PAN17082">
    <property type="protein sequence ID" value="PAN17082"/>
    <property type="gene ID" value="PAHAL_3G104300"/>
</dbReference>
<keyword evidence="1" id="KW-0812">Transmembrane</keyword>
<proteinExistence type="predicted"/>
<keyword evidence="1" id="KW-1133">Transmembrane helix</keyword>
<name>A0A2S3H7Q3_9POAL</name>
<organism evidence="2">
    <name type="scientific">Panicum hallii</name>
    <dbReference type="NCBI Taxonomy" id="206008"/>
    <lineage>
        <taxon>Eukaryota</taxon>
        <taxon>Viridiplantae</taxon>
        <taxon>Streptophyta</taxon>
        <taxon>Embryophyta</taxon>
        <taxon>Tracheophyta</taxon>
        <taxon>Spermatophyta</taxon>
        <taxon>Magnoliopsida</taxon>
        <taxon>Liliopsida</taxon>
        <taxon>Poales</taxon>
        <taxon>Poaceae</taxon>
        <taxon>PACMAD clade</taxon>
        <taxon>Panicoideae</taxon>
        <taxon>Panicodae</taxon>
        <taxon>Paniceae</taxon>
        <taxon>Panicinae</taxon>
        <taxon>Panicum</taxon>
        <taxon>Panicum sect. Panicum</taxon>
    </lineage>
</organism>
<reference evidence="2" key="1">
    <citation type="submission" date="2018-04" db="EMBL/GenBank/DDBJ databases">
        <title>WGS assembly of Panicum hallii.</title>
        <authorList>
            <person name="Lovell J."/>
            <person name="Jenkins J."/>
            <person name="Lowry D."/>
            <person name="Mamidi S."/>
            <person name="Sreedasyam A."/>
            <person name="Weng X."/>
            <person name="Barry K."/>
            <person name="Bonette J."/>
            <person name="Campitelli B."/>
            <person name="Daum C."/>
            <person name="Gordon S."/>
            <person name="Gould B."/>
            <person name="Lipzen A."/>
            <person name="Macqueen A."/>
            <person name="Palacio-Mejia J."/>
            <person name="Plott C."/>
            <person name="Shakirov E."/>
            <person name="Shu S."/>
            <person name="Yoshinaga Y."/>
            <person name="Zane M."/>
            <person name="Rokhsar D."/>
            <person name="Grimwood J."/>
            <person name="Schmutz J."/>
            <person name="Juenger T."/>
        </authorList>
    </citation>
    <scope>NUCLEOTIDE SEQUENCE [LARGE SCALE GENOMIC DNA]</scope>
    <source>
        <strain evidence="2">FIL2</strain>
    </source>
</reference>